<accession>A0A379PN08</accession>
<dbReference type="EMBL" id="UGVN01000003">
    <property type="protein sequence ID" value="SUE95672.1"/>
    <property type="molecule type" value="Genomic_DNA"/>
</dbReference>
<reference evidence="1 2" key="1">
    <citation type="submission" date="2018-06" db="EMBL/GenBank/DDBJ databases">
        <authorList>
            <consortium name="Pathogen Informatics"/>
            <person name="Doyle S."/>
        </authorList>
    </citation>
    <scope>NUCLEOTIDE SEQUENCE [LARGE SCALE GENOMIC DNA]</scope>
    <source>
        <strain evidence="1 2">NCTC13291</strain>
    </source>
</reference>
<proteinExistence type="predicted"/>
<sequence length="110" mass="11918">MPDTLPDFLVPTARLAERVAESGTCVQREHTAAAPTTMSGTRLGRCLIVIGWAERELARRTGRHQTQIRRWLGGASPVPPDVAAWIEDLAAFVAAHPGPRLAGLSRLADR</sequence>
<name>A0A379PN08_9PROT</name>
<organism evidence="1 2">
    <name type="scientific">Roseomonas mucosa</name>
    <dbReference type="NCBI Taxonomy" id="207340"/>
    <lineage>
        <taxon>Bacteria</taxon>
        <taxon>Pseudomonadati</taxon>
        <taxon>Pseudomonadota</taxon>
        <taxon>Alphaproteobacteria</taxon>
        <taxon>Acetobacterales</taxon>
        <taxon>Roseomonadaceae</taxon>
        <taxon>Roseomonas</taxon>
    </lineage>
</organism>
<dbReference type="Proteomes" id="UP000254919">
    <property type="component" value="Unassembled WGS sequence"/>
</dbReference>
<protein>
    <submittedName>
        <fullName evidence="1">Uncharacterized protein</fullName>
    </submittedName>
</protein>
<evidence type="ECO:0000313" key="2">
    <source>
        <dbReference type="Proteomes" id="UP000254919"/>
    </source>
</evidence>
<dbReference type="RefSeq" id="WP_252572770.1">
    <property type="nucleotide sequence ID" value="NZ_CBCSHT010000086.1"/>
</dbReference>
<dbReference type="AlphaFoldDB" id="A0A379PN08"/>
<gene>
    <name evidence="1" type="ORF">NCTC13291_04560</name>
</gene>
<evidence type="ECO:0000313" key="1">
    <source>
        <dbReference type="EMBL" id="SUE95672.1"/>
    </source>
</evidence>